<accession>A0A376MRI5</accession>
<dbReference type="GO" id="GO:0008765">
    <property type="term" value="F:UDP-N-acetylmuramoylalanyl-D-glutamate-2,6-diaminopimelate ligase activity"/>
    <property type="evidence" value="ECO:0007669"/>
    <property type="project" value="UniProtKB-EC"/>
</dbReference>
<dbReference type="EC" id="6.3.2.13" evidence="1"/>
<keyword evidence="1" id="KW-0436">Ligase</keyword>
<name>A0A376MRI5_ECOLX</name>
<gene>
    <name evidence="1" type="primary">murE_3</name>
    <name evidence="1" type="ORF">NCTC11112_03308</name>
</gene>
<dbReference type="AlphaFoldDB" id="A0A376MRI5"/>
<sequence>MMWYWSRGKGHEDYQIVCNQRLDYSDRVTVARLLGVIA</sequence>
<organism evidence="1 2">
    <name type="scientific">Escherichia coli</name>
    <dbReference type="NCBI Taxonomy" id="562"/>
    <lineage>
        <taxon>Bacteria</taxon>
        <taxon>Pseudomonadati</taxon>
        <taxon>Pseudomonadota</taxon>
        <taxon>Gammaproteobacteria</taxon>
        <taxon>Enterobacterales</taxon>
        <taxon>Enterobacteriaceae</taxon>
        <taxon>Escherichia</taxon>
    </lineage>
</organism>
<proteinExistence type="predicted"/>
<dbReference type="EMBL" id="UGAW01000001">
    <property type="protein sequence ID" value="STG52790.1"/>
    <property type="molecule type" value="Genomic_DNA"/>
</dbReference>
<reference evidence="1 2" key="1">
    <citation type="submission" date="2018-06" db="EMBL/GenBank/DDBJ databases">
        <authorList>
            <consortium name="Pathogen Informatics"/>
            <person name="Doyle S."/>
        </authorList>
    </citation>
    <scope>NUCLEOTIDE SEQUENCE [LARGE SCALE GENOMIC DNA]</scope>
    <source>
        <strain evidence="1 2">NCTC11112</strain>
    </source>
</reference>
<protein>
    <submittedName>
        <fullName evidence="1">UDP-N-acetylmuramoylalanyl-D-glutamate--2, 6-diaminopimelate ligase</fullName>
        <ecNumber evidence="1">6.3.2.13</ecNumber>
    </submittedName>
</protein>
<dbReference type="Proteomes" id="UP000254817">
    <property type="component" value="Unassembled WGS sequence"/>
</dbReference>
<evidence type="ECO:0000313" key="1">
    <source>
        <dbReference type="EMBL" id="STG52790.1"/>
    </source>
</evidence>
<evidence type="ECO:0000313" key="2">
    <source>
        <dbReference type="Proteomes" id="UP000254817"/>
    </source>
</evidence>